<evidence type="ECO:0000259" key="3">
    <source>
        <dbReference type="PROSITE" id="PS50157"/>
    </source>
</evidence>
<accession>A0A816WAI7</accession>
<dbReference type="EMBL" id="CAJNRE010014754">
    <property type="protein sequence ID" value="CAF2130798.1"/>
    <property type="molecule type" value="Genomic_DNA"/>
</dbReference>
<keyword evidence="1" id="KW-0862">Zinc</keyword>
<dbReference type="Proteomes" id="UP000663824">
    <property type="component" value="Unassembled WGS sequence"/>
</dbReference>
<evidence type="ECO:0000313" key="4">
    <source>
        <dbReference type="EMBL" id="CAF2130798.1"/>
    </source>
</evidence>
<organism evidence="4 5">
    <name type="scientific">Rotaria magnacalcarata</name>
    <dbReference type="NCBI Taxonomy" id="392030"/>
    <lineage>
        <taxon>Eukaryota</taxon>
        <taxon>Metazoa</taxon>
        <taxon>Spiralia</taxon>
        <taxon>Gnathifera</taxon>
        <taxon>Rotifera</taxon>
        <taxon>Eurotatoria</taxon>
        <taxon>Bdelloidea</taxon>
        <taxon>Philodinida</taxon>
        <taxon>Philodinidae</taxon>
        <taxon>Rotaria</taxon>
    </lineage>
</organism>
<evidence type="ECO:0000256" key="2">
    <source>
        <dbReference type="SAM" id="MobiDB-lite"/>
    </source>
</evidence>
<feature type="region of interest" description="Disordered" evidence="2">
    <location>
        <begin position="79"/>
        <end position="102"/>
    </location>
</feature>
<dbReference type="GO" id="GO:0008270">
    <property type="term" value="F:zinc ion binding"/>
    <property type="evidence" value="ECO:0007669"/>
    <property type="project" value="UniProtKB-KW"/>
</dbReference>
<evidence type="ECO:0000313" key="5">
    <source>
        <dbReference type="Proteomes" id="UP000663824"/>
    </source>
</evidence>
<dbReference type="InterPro" id="IPR013087">
    <property type="entry name" value="Znf_C2H2_type"/>
</dbReference>
<reference evidence="4" key="1">
    <citation type="submission" date="2021-02" db="EMBL/GenBank/DDBJ databases">
        <authorList>
            <person name="Nowell W R."/>
        </authorList>
    </citation>
    <scope>NUCLEOTIDE SEQUENCE</scope>
</reference>
<feature type="domain" description="C2H2-type" evidence="3">
    <location>
        <begin position="1"/>
        <end position="29"/>
    </location>
</feature>
<proteinExistence type="predicted"/>
<name>A0A816WAI7_9BILA</name>
<dbReference type="AlphaFoldDB" id="A0A816WAI7"/>
<protein>
    <recommendedName>
        <fullName evidence="3">C2H2-type domain-containing protein</fullName>
    </recommendedName>
</protein>
<keyword evidence="1" id="KW-0863">Zinc-finger</keyword>
<comment type="caution">
    <text evidence="4">The sequence shown here is derived from an EMBL/GenBank/DDBJ whole genome shotgun (WGS) entry which is preliminary data.</text>
</comment>
<sequence>MHCYMCKTDFKTLSAYVKHQRDLHSHNKHMKLICSCGGTFSTLRSLQAHWSRFHKSEELHEDIENDKAERREATVEKDYEYEDNASQEHVGDDTFNSSSTDEDLSQEEQMKMFEKRIIYMVLTLQTVYYSSEAAAEFVVSSLMELFLAVSTNKLDVKTLAVCLEKLKSSHIRKKKATEYFRYIEPISRSYRTTTNKKEIKTVKYAYVPFIQSLKNYLELPEVQADLNRVLPAYDPNCIQDTYDGMFARYHSNFSSSTYLKIELNSDDLTVTNPISHRAHSIFFFYWSLLNVAREKRSRQPAKRLVAACPKWARKYGSLYHTMDDFLMGMHELSTTGITISINDTDVTYYGGLFLSLGDYPAQMSLNGFKETVSATHFCHLCDIQHNNLEADIDYDFQSITTDEYKRRCDDLDLAGDCNQSFDYLSKKYGINSRSLFDEVYDVIRQCPFDVMHTLLEGVLPNHLNAFLDFCSTAGYFTMDQFCREVNRFPYDESELNSKPHLDLASADLKKQNNLGMPLTSMQTFYLFINLPFILKNLLHSSDFPQYQAILICVDILSLCFSNTISITTPDQLRSCIKKHNDLFRRLYPGKMKFKFHFMTHFPTIMKDFGPLIYTSCLATERKHQFFKGNKVRNLKNPSLMLARRHELWLCVNDHCQDGSLSHAALADGPNGVVDNRESISDARVQFVIAHLPSLPFKPMSMLKVFNSSGYKYSKYSILNLSKEHFPAMPIVGKIKWIFYDGKNCAFICNLYAVKTYVQQLRAYEVEETNTIECFLLDDICYKKPLKLVTLSDGSLYYPLHPYGKSLSIL</sequence>
<dbReference type="PROSITE" id="PS50157">
    <property type="entry name" value="ZINC_FINGER_C2H2_2"/>
    <property type="match status" value="1"/>
</dbReference>
<evidence type="ECO:0000256" key="1">
    <source>
        <dbReference type="PROSITE-ProRule" id="PRU00042"/>
    </source>
</evidence>
<dbReference type="PROSITE" id="PS00028">
    <property type="entry name" value="ZINC_FINGER_C2H2_1"/>
    <property type="match status" value="1"/>
</dbReference>
<keyword evidence="1" id="KW-0479">Metal-binding</keyword>
<gene>
    <name evidence="4" type="ORF">MBJ925_LOCUS27542</name>
</gene>